<dbReference type="STRING" id="336292.SAMN05660710_00150"/>
<reference evidence="2 3" key="1">
    <citation type="submission" date="2016-10" db="EMBL/GenBank/DDBJ databases">
        <authorList>
            <person name="de Groot N.N."/>
        </authorList>
    </citation>
    <scope>NUCLEOTIDE SEQUENCE [LARGE SCALE GENOMIC DNA]</scope>
    <source>
        <strain evidence="2 3">CGMCC 1.8925</strain>
    </source>
</reference>
<organism evidence="2 3">
    <name type="scientific">Paracoccus tibetensis</name>
    <dbReference type="NCBI Taxonomy" id="336292"/>
    <lineage>
        <taxon>Bacteria</taxon>
        <taxon>Pseudomonadati</taxon>
        <taxon>Pseudomonadota</taxon>
        <taxon>Alphaproteobacteria</taxon>
        <taxon>Rhodobacterales</taxon>
        <taxon>Paracoccaceae</taxon>
        <taxon>Paracoccus</taxon>
    </lineage>
</organism>
<evidence type="ECO:0000313" key="2">
    <source>
        <dbReference type="EMBL" id="SCX89642.1"/>
    </source>
</evidence>
<evidence type="ECO:0000313" key="3">
    <source>
        <dbReference type="Proteomes" id="UP000199502"/>
    </source>
</evidence>
<dbReference type="InterPro" id="IPR007791">
    <property type="entry name" value="DjlA_N"/>
</dbReference>
<dbReference type="Proteomes" id="UP000199502">
    <property type="component" value="Unassembled WGS sequence"/>
</dbReference>
<dbReference type="RefSeq" id="WP_090739611.1">
    <property type="nucleotide sequence ID" value="NZ_FMVT01000001.1"/>
</dbReference>
<dbReference type="SUPFAM" id="SSF158682">
    <property type="entry name" value="TerB-like"/>
    <property type="match status" value="1"/>
</dbReference>
<dbReference type="OrthoDB" id="5402150at2"/>
<dbReference type="InterPro" id="IPR029024">
    <property type="entry name" value="TerB-like"/>
</dbReference>
<dbReference type="EMBL" id="FMVT01000001">
    <property type="protein sequence ID" value="SCX89642.1"/>
    <property type="molecule type" value="Genomic_DNA"/>
</dbReference>
<protein>
    <submittedName>
        <fullName evidence="2">Uncharacterized conserved protein, tellurite resistance protein B (TerB) family</fullName>
    </submittedName>
</protein>
<accession>A0A1G5BHD8</accession>
<dbReference type="Pfam" id="PF05099">
    <property type="entry name" value="TerB"/>
    <property type="match status" value="1"/>
</dbReference>
<proteinExistence type="predicted"/>
<sequence>MFRDLLARLTGETQAPELDGEDAELAIAALLVRLARSDDTYREVEKARIDRILACRRGLSPTEAAARRAEAEELEAGASDTVRFTRQIKERIGLEDRAGVIAAMWEVAYADAQRGPDEESLIRLVASLLGITDRESAEIRQQVKARMGLAP</sequence>
<dbReference type="Gene3D" id="1.10.3680.10">
    <property type="entry name" value="TerB-like"/>
    <property type="match status" value="1"/>
</dbReference>
<evidence type="ECO:0000259" key="1">
    <source>
        <dbReference type="Pfam" id="PF05099"/>
    </source>
</evidence>
<dbReference type="AlphaFoldDB" id="A0A1G5BHD8"/>
<keyword evidence="3" id="KW-1185">Reference proteome</keyword>
<feature type="domain" description="Co-chaperone DjlA N-terminal" evidence="1">
    <location>
        <begin position="24"/>
        <end position="141"/>
    </location>
</feature>
<gene>
    <name evidence="2" type="ORF">SAMN05660710_00150</name>
</gene>
<dbReference type="CDD" id="cd07313">
    <property type="entry name" value="terB_like_2"/>
    <property type="match status" value="1"/>
</dbReference>
<name>A0A1G5BHD8_9RHOB</name>